<dbReference type="Gene3D" id="2.60.40.3440">
    <property type="match status" value="1"/>
</dbReference>
<reference evidence="4" key="1">
    <citation type="submission" date="2016-04" db="EMBL/GenBank/DDBJ databases">
        <authorList>
            <person name="Chen L."/>
            <person name="Zhuang W."/>
            <person name="Wang G."/>
        </authorList>
    </citation>
    <scope>NUCLEOTIDE SEQUENCE [LARGE SCALE GENOMIC DNA]</scope>
    <source>
        <strain evidence="4">208</strain>
    </source>
</reference>
<keyword evidence="1" id="KW-0732">Signal</keyword>
<dbReference type="EMBL" id="LWBP01000243">
    <property type="protein sequence ID" value="OQP46615.1"/>
    <property type="molecule type" value="Genomic_DNA"/>
</dbReference>
<organism evidence="3 4">
    <name type="scientific">Niastella populi</name>
    <dbReference type="NCBI Taxonomy" id="550983"/>
    <lineage>
        <taxon>Bacteria</taxon>
        <taxon>Pseudomonadati</taxon>
        <taxon>Bacteroidota</taxon>
        <taxon>Chitinophagia</taxon>
        <taxon>Chitinophagales</taxon>
        <taxon>Chitinophagaceae</taxon>
        <taxon>Niastella</taxon>
    </lineage>
</organism>
<dbReference type="RefSeq" id="WP_081170655.1">
    <property type="nucleotide sequence ID" value="NZ_LWBP01000243.1"/>
</dbReference>
<gene>
    <name evidence="3" type="ORF">A4R26_07765</name>
</gene>
<keyword evidence="4" id="KW-1185">Reference proteome</keyword>
<feature type="signal peptide" evidence="1">
    <location>
        <begin position="1"/>
        <end position="20"/>
    </location>
</feature>
<feature type="domain" description="Secretion system C-terminal sorting" evidence="2">
    <location>
        <begin position="393"/>
        <end position="467"/>
    </location>
</feature>
<protein>
    <recommendedName>
        <fullName evidence="2">Secretion system C-terminal sorting domain-containing protein</fullName>
    </recommendedName>
</protein>
<evidence type="ECO:0000313" key="3">
    <source>
        <dbReference type="EMBL" id="OQP46615.1"/>
    </source>
</evidence>
<sequence>MKRISCLLIVTGLLVSGTRAQVTENFDTRNGVALTQVKGYLQNHCWSLSDVDITRATAENDGWLVPGPVISPNARTGIYTPVLDVTDQVNVSFNWQFDQPFEKGARRWIKVYLTDPNNIIVNRLDSFECPNIARSMYNYNKTFMHLQPGVYKVFLNYQGTGGNTRIAIDQLVVSAGLHYSEGCNTSPVAVNDELTGFPDRTATGQVTINDRDADRDYFNAYLISNSPDGKVQLRGDGSFIFTPNPGFSGNSTTFTYKVCDNGYGRLCSQDAKVKLSFPDESVSLNDFAGLYNDGGNVMLKWATAYEFNNDRFEVERSLDGRKWHTAGTIKSEGVSTKRKIYSFNDEVGKNTALKKDLYYRLKQVDINGKVATSRLLVVRVYNTLAVKMVSVTPNPAKNDISVTAQLNSSSYVALKILNADGAIVMNKTSKADAGANNFIMEGSSNLQPGAYTLDVTVNSKERMMVKLIKE</sequence>
<name>A0A1V9EL74_9BACT</name>
<evidence type="ECO:0000256" key="1">
    <source>
        <dbReference type="SAM" id="SignalP"/>
    </source>
</evidence>
<evidence type="ECO:0000259" key="2">
    <source>
        <dbReference type="Pfam" id="PF18962"/>
    </source>
</evidence>
<dbReference type="OrthoDB" id="9805017at2"/>
<dbReference type="AlphaFoldDB" id="A0A1V9EL74"/>
<evidence type="ECO:0000313" key="4">
    <source>
        <dbReference type="Proteomes" id="UP000192276"/>
    </source>
</evidence>
<proteinExistence type="predicted"/>
<dbReference type="Pfam" id="PF18962">
    <property type="entry name" value="Por_Secre_tail"/>
    <property type="match status" value="1"/>
</dbReference>
<dbReference type="InterPro" id="IPR026444">
    <property type="entry name" value="Secre_tail"/>
</dbReference>
<accession>A0A1V9EL74</accession>
<dbReference type="NCBIfam" id="TIGR04183">
    <property type="entry name" value="Por_Secre_tail"/>
    <property type="match status" value="1"/>
</dbReference>
<dbReference type="Pfam" id="PF17963">
    <property type="entry name" value="Big_9"/>
    <property type="match status" value="1"/>
</dbReference>
<dbReference type="Proteomes" id="UP000192276">
    <property type="component" value="Unassembled WGS sequence"/>
</dbReference>
<comment type="caution">
    <text evidence="3">The sequence shown here is derived from an EMBL/GenBank/DDBJ whole genome shotgun (WGS) entry which is preliminary data.</text>
</comment>
<dbReference type="STRING" id="550983.A4R26_07765"/>
<feature type="chain" id="PRO_5010693270" description="Secretion system C-terminal sorting domain-containing protein" evidence="1">
    <location>
        <begin position="21"/>
        <end position="470"/>
    </location>
</feature>